<dbReference type="SUPFAM" id="SSF57850">
    <property type="entry name" value="RING/U-box"/>
    <property type="match status" value="1"/>
</dbReference>
<feature type="region of interest" description="Disordered" evidence="3">
    <location>
        <begin position="457"/>
        <end position="478"/>
    </location>
</feature>
<evidence type="ECO:0000313" key="5">
    <source>
        <dbReference type="EMBL" id="KAG8373016.1"/>
    </source>
</evidence>
<comment type="caution">
    <text evidence="5">The sequence shown here is derived from an EMBL/GenBank/DDBJ whole genome shotgun (WGS) entry which is preliminary data.</text>
</comment>
<evidence type="ECO:0000256" key="2">
    <source>
        <dbReference type="SAM" id="Coils"/>
    </source>
</evidence>
<evidence type="ECO:0000259" key="4">
    <source>
        <dbReference type="PROSITE" id="PS50089"/>
    </source>
</evidence>
<protein>
    <recommendedName>
        <fullName evidence="4">RING-type domain-containing protein</fullName>
    </recommendedName>
</protein>
<keyword evidence="1" id="KW-0479">Metal-binding</keyword>
<feature type="coiled-coil region" evidence="2">
    <location>
        <begin position="663"/>
        <end position="761"/>
    </location>
</feature>
<dbReference type="PANTHER" id="PTHR46405">
    <property type="entry name" value="OS05G0141500 PROTEIN"/>
    <property type="match status" value="1"/>
</dbReference>
<dbReference type="InterPro" id="IPR001841">
    <property type="entry name" value="Znf_RING"/>
</dbReference>
<dbReference type="InterPro" id="IPR046527">
    <property type="entry name" value="PIR2-like_helical"/>
</dbReference>
<keyword evidence="2" id="KW-0175">Coiled coil</keyword>
<keyword evidence="1" id="KW-0863">Zinc-finger</keyword>
<dbReference type="GO" id="GO:0008270">
    <property type="term" value="F:zinc ion binding"/>
    <property type="evidence" value="ECO:0007669"/>
    <property type="project" value="UniProtKB-KW"/>
</dbReference>
<feature type="compositionally biased region" description="Low complexity" evidence="3">
    <location>
        <begin position="465"/>
        <end position="478"/>
    </location>
</feature>
<evidence type="ECO:0000256" key="1">
    <source>
        <dbReference type="PROSITE-ProRule" id="PRU00175"/>
    </source>
</evidence>
<dbReference type="AlphaFoldDB" id="A0AAV6WPQ8"/>
<dbReference type="CDD" id="cd23128">
    <property type="entry name" value="RING-HC_MIP1-like"/>
    <property type="match status" value="1"/>
</dbReference>
<gene>
    <name evidence="5" type="ORF">BUALT_Bualt12G0127100</name>
</gene>
<proteinExistence type="predicted"/>
<dbReference type="EMBL" id="WHWC01000012">
    <property type="protein sequence ID" value="KAG8373016.1"/>
    <property type="molecule type" value="Genomic_DNA"/>
</dbReference>
<feature type="coiled-coil region" evidence="2">
    <location>
        <begin position="551"/>
        <end position="634"/>
    </location>
</feature>
<dbReference type="PROSITE" id="PS50089">
    <property type="entry name" value="ZF_RING_2"/>
    <property type="match status" value="1"/>
</dbReference>
<reference evidence="5" key="1">
    <citation type="submission" date="2019-10" db="EMBL/GenBank/DDBJ databases">
        <authorList>
            <person name="Zhang R."/>
            <person name="Pan Y."/>
            <person name="Wang J."/>
            <person name="Ma R."/>
            <person name="Yu S."/>
        </authorList>
    </citation>
    <scope>NUCLEOTIDE SEQUENCE</scope>
    <source>
        <strain evidence="5">LA-IB0</strain>
        <tissue evidence="5">Leaf</tissue>
    </source>
</reference>
<dbReference type="InterPro" id="IPR046934">
    <property type="entry name" value="PIR2-like"/>
</dbReference>
<dbReference type="PANTHER" id="PTHR46405:SF2">
    <property type="entry name" value="OS05G0141500 PROTEIN"/>
    <property type="match status" value="1"/>
</dbReference>
<sequence>MASMVAKACISTSSEMLAVSVQEKGSRNKRKFRADTPLADPNKIIPLPQNECTSFEMSSENFDIIQNHGHTNGCDMCCVNEDNSDALKLNLGLSCTTGTSEVGPSRPREDIDAHDADWSDLTESQLEELILSNLDTIFKSAMKKIIANGYSEKVARKVILRSGVWYGYKDMVSNIVDNTLTFLRSGQEIDPSREHYFDDLQQMEKYILAELVCLLREVRPFFSVGDAMWCLLICDMNVSHACAIDSDPSVCSLVDATSNGNSSISMQPHLRTEPISCEDSVSFPCKPYAPVCYSRKCPSEPSKLPSVNSVHSLQSEAANVITGPNLNPETSFVLVPDKECQKPISNINEIPFSAKISHTEEKFVGSRKVLGISKREYILRQKSIHFEKHYRSKGTSRGGKLSSFSGLVLDKKLKAVADSTGVTAMNSSFKIDEPARFNVPQENVNYNLSTSPGFASAPAFGPETNNNSSSPESKISSSLPVADTELSLSFPAKTVANPIPISYNLASSDDKSRGTWVPHDRKDEMIVKLVPRIKDLQNQLQEWTEWANQKVMQAARRLSKDKAELKTLKQEKEEVERLKTEKQTLEESTMKKLSEMENALRKASGQVERANFAVRRLEFENGALRREMEAARIRAAESAASCREVSKREKKTLVKFQSWEKQKSNFQEDLAVEKRNLMQWQKKLQQAKDAQDQAEVRLKNEEKAKDELLTETSSFRKEREQIEASAKSKEATIKSKAQNNLLKYKNDIERLEKEISHLRFKTDSSKIAALRRGIDRCYTTKVITNTPTHKDPAISYISRMVGSTDPVKRERECVMCLSEEMSVIFLPCAHQVVCVMCNDLHEKKGMKDCPSCRAPIQRRVCVRFARS</sequence>
<dbReference type="Proteomes" id="UP000826271">
    <property type="component" value="Unassembled WGS sequence"/>
</dbReference>
<dbReference type="Gene3D" id="3.30.40.10">
    <property type="entry name" value="Zinc/RING finger domain, C3HC4 (zinc finger)"/>
    <property type="match status" value="1"/>
</dbReference>
<name>A0AAV6WPQ8_9LAMI</name>
<feature type="domain" description="RING-type" evidence="4">
    <location>
        <begin position="813"/>
        <end position="853"/>
    </location>
</feature>
<organism evidence="5 6">
    <name type="scientific">Buddleja alternifolia</name>
    <dbReference type="NCBI Taxonomy" id="168488"/>
    <lineage>
        <taxon>Eukaryota</taxon>
        <taxon>Viridiplantae</taxon>
        <taxon>Streptophyta</taxon>
        <taxon>Embryophyta</taxon>
        <taxon>Tracheophyta</taxon>
        <taxon>Spermatophyta</taxon>
        <taxon>Magnoliopsida</taxon>
        <taxon>eudicotyledons</taxon>
        <taxon>Gunneridae</taxon>
        <taxon>Pentapetalae</taxon>
        <taxon>asterids</taxon>
        <taxon>lamiids</taxon>
        <taxon>Lamiales</taxon>
        <taxon>Scrophulariaceae</taxon>
        <taxon>Buddlejeae</taxon>
        <taxon>Buddleja</taxon>
    </lineage>
</organism>
<dbReference type="Pfam" id="PF13920">
    <property type="entry name" value="zf-C3HC4_3"/>
    <property type="match status" value="1"/>
</dbReference>
<evidence type="ECO:0000313" key="6">
    <source>
        <dbReference type="Proteomes" id="UP000826271"/>
    </source>
</evidence>
<keyword evidence="6" id="KW-1185">Reference proteome</keyword>
<dbReference type="Pfam" id="PF20235">
    <property type="entry name" value="PIR2-like_helical"/>
    <property type="match status" value="1"/>
</dbReference>
<accession>A0AAV6WPQ8</accession>
<dbReference type="InterPro" id="IPR013083">
    <property type="entry name" value="Znf_RING/FYVE/PHD"/>
</dbReference>
<evidence type="ECO:0000256" key="3">
    <source>
        <dbReference type="SAM" id="MobiDB-lite"/>
    </source>
</evidence>
<keyword evidence="1" id="KW-0862">Zinc</keyword>